<dbReference type="InterPro" id="IPR029058">
    <property type="entry name" value="AB_hydrolase_fold"/>
</dbReference>
<proteinExistence type="predicted"/>
<dbReference type="EMBL" id="JAASQV010000001">
    <property type="protein sequence ID" value="NIJ63164.1"/>
    <property type="molecule type" value="Genomic_DNA"/>
</dbReference>
<keyword evidence="3" id="KW-0645">Protease</keyword>
<dbReference type="Gene3D" id="2.120.10.30">
    <property type="entry name" value="TolB, C-terminal domain"/>
    <property type="match status" value="1"/>
</dbReference>
<dbReference type="Proteomes" id="UP000564677">
    <property type="component" value="Unassembled WGS sequence"/>
</dbReference>
<dbReference type="SUPFAM" id="SSF82171">
    <property type="entry name" value="DPP6 N-terminal domain-like"/>
    <property type="match status" value="1"/>
</dbReference>
<dbReference type="NCBIfam" id="NF033523">
    <property type="entry name" value="lasso_peptidase"/>
    <property type="match status" value="1"/>
</dbReference>
<dbReference type="Gene3D" id="3.40.50.1820">
    <property type="entry name" value="alpha/beta hydrolase"/>
    <property type="match status" value="1"/>
</dbReference>
<organism evidence="3 4">
    <name type="scientific">Sphingomonas leidyi</name>
    <dbReference type="NCBI Taxonomy" id="68569"/>
    <lineage>
        <taxon>Bacteria</taxon>
        <taxon>Pseudomonadati</taxon>
        <taxon>Pseudomonadota</taxon>
        <taxon>Alphaproteobacteria</taxon>
        <taxon>Sphingomonadales</taxon>
        <taxon>Sphingomonadaceae</taxon>
        <taxon>Sphingomonas</taxon>
    </lineage>
</organism>
<dbReference type="Pfam" id="PF00326">
    <property type="entry name" value="Peptidase_S9"/>
    <property type="match status" value="1"/>
</dbReference>
<dbReference type="AlphaFoldDB" id="A0A7X5ZTZ8"/>
<dbReference type="SUPFAM" id="SSF53474">
    <property type="entry name" value="alpha/beta-Hydrolases"/>
    <property type="match status" value="1"/>
</dbReference>
<sequence length="704" mass="77040">MVSAIRTLLVVMGVWGCVANAGTARAEPDCAQLMPEATASAPIRPLTPEDLVRLRDIGPVDPTQQYAGLFTVSPDGTHAAFQLRQADPQANGYCLAMLVVDLAKPGRAIVVDRGGDFIRARYDFRGKAGFPTGLGDPITPRWSPDGKFIVFRRRDRGAVQLWRAETDGSGSRAITASADDIEEFRITADGRSVIYATRPGLRKARAEIEREGLSGFHYDDRFAPAASDRPFPPAPIARSFTVFDFASGTTRAASKSEAALLDGSAMREGSWIEAVDAGGRRAAIAVPPGSIYASRGRLSATSDGRARVCPAAECADASYQWWVAGKVRFLRREGWANSETAIYEWNPGTARVRRLYRTEDLLLGCVPDGGSLVCLRESSLQPRRLERLDPASGRRDILFDPNPEFARLTLGRVERLLTRNRFGLESFADLVLPVGYRPGQRYPLVVVQYSSRGFLRGGTGDDYPIQGFANRGFAVLSIDKPSAIGLRYSNDYAEIDRINLKDFAERRSILDSVEIAVRSAIARGIADPARIGITGLSDGASTAGFALLHSDLFSAFALSSCCTDTTLPMRVGPGSAPAFYQVGYPRLSDDSAAARAFWREIAYSPNAARIRAPILAQVPDDEYLNALQSYTVLRELDRPIDLFVFPGEHHVKWQPAHRLAVYTRVIDWFDFWLNGASPRGRPAELAHWQALRAALARDASSPPQ</sequence>
<dbReference type="RefSeq" id="WP_243857087.1">
    <property type="nucleotide sequence ID" value="NZ_JAASQV010000001.1"/>
</dbReference>
<dbReference type="InterPro" id="IPR011659">
    <property type="entry name" value="WD40"/>
</dbReference>
<dbReference type="GO" id="GO:0006508">
    <property type="term" value="P:proteolysis"/>
    <property type="evidence" value="ECO:0007669"/>
    <property type="project" value="InterPro"/>
</dbReference>
<evidence type="ECO:0000313" key="4">
    <source>
        <dbReference type="Proteomes" id="UP000564677"/>
    </source>
</evidence>
<dbReference type="InterPro" id="IPR001375">
    <property type="entry name" value="Peptidase_S9_cat"/>
</dbReference>
<dbReference type="InterPro" id="IPR011042">
    <property type="entry name" value="6-blade_b-propeller_TolB-like"/>
</dbReference>
<dbReference type="InterPro" id="IPR053536">
    <property type="entry name" value="Lasso_peptide_isopeptidase"/>
</dbReference>
<keyword evidence="3" id="KW-0031">Aminopeptidase</keyword>
<feature type="chain" id="PRO_5031573906" evidence="1">
    <location>
        <begin position="27"/>
        <end position="704"/>
    </location>
</feature>
<keyword evidence="1" id="KW-0732">Signal</keyword>
<protein>
    <submittedName>
        <fullName evidence="3">Dipeptidyl aminopeptidase/acylaminoacyl peptidase</fullName>
    </submittedName>
</protein>
<dbReference type="Pfam" id="PF07676">
    <property type="entry name" value="PD40"/>
    <property type="match status" value="1"/>
</dbReference>
<keyword evidence="3" id="KW-0378">Hydrolase</keyword>
<dbReference type="GO" id="GO:0008236">
    <property type="term" value="F:serine-type peptidase activity"/>
    <property type="evidence" value="ECO:0007669"/>
    <property type="project" value="InterPro"/>
</dbReference>
<reference evidence="3 4" key="1">
    <citation type="submission" date="2020-03" db="EMBL/GenBank/DDBJ databases">
        <title>Genomic Encyclopedia of Type Strains, Phase IV (KMG-IV): sequencing the most valuable type-strain genomes for metagenomic binning, comparative biology and taxonomic classification.</title>
        <authorList>
            <person name="Goeker M."/>
        </authorList>
    </citation>
    <scope>NUCLEOTIDE SEQUENCE [LARGE SCALE GENOMIC DNA]</scope>
    <source>
        <strain evidence="3 4">DSM 4733</strain>
    </source>
</reference>
<feature type="domain" description="Peptidase S9 prolyl oligopeptidase catalytic" evidence="2">
    <location>
        <begin position="468"/>
        <end position="674"/>
    </location>
</feature>
<evidence type="ECO:0000259" key="2">
    <source>
        <dbReference type="Pfam" id="PF00326"/>
    </source>
</evidence>
<name>A0A7X5ZTZ8_9SPHN</name>
<dbReference type="GO" id="GO:0004177">
    <property type="term" value="F:aminopeptidase activity"/>
    <property type="evidence" value="ECO:0007669"/>
    <property type="project" value="UniProtKB-KW"/>
</dbReference>
<evidence type="ECO:0000256" key="1">
    <source>
        <dbReference type="SAM" id="SignalP"/>
    </source>
</evidence>
<feature type="signal peptide" evidence="1">
    <location>
        <begin position="1"/>
        <end position="26"/>
    </location>
</feature>
<comment type="caution">
    <text evidence="3">The sequence shown here is derived from an EMBL/GenBank/DDBJ whole genome shotgun (WGS) entry which is preliminary data.</text>
</comment>
<evidence type="ECO:0000313" key="3">
    <source>
        <dbReference type="EMBL" id="NIJ63164.1"/>
    </source>
</evidence>
<accession>A0A7X5ZTZ8</accession>
<keyword evidence="4" id="KW-1185">Reference proteome</keyword>
<gene>
    <name evidence="3" type="ORF">FHR20_000095</name>
</gene>